<protein>
    <submittedName>
        <fullName evidence="3">UPF0481 protein At3g47200-like</fullName>
    </submittedName>
</protein>
<organism evidence="2 3">
    <name type="scientific">Durio zibethinus</name>
    <name type="common">Durian</name>
    <dbReference type="NCBI Taxonomy" id="66656"/>
    <lineage>
        <taxon>Eukaryota</taxon>
        <taxon>Viridiplantae</taxon>
        <taxon>Streptophyta</taxon>
        <taxon>Embryophyta</taxon>
        <taxon>Tracheophyta</taxon>
        <taxon>Spermatophyta</taxon>
        <taxon>Magnoliopsida</taxon>
        <taxon>eudicotyledons</taxon>
        <taxon>Gunneridae</taxon>
        <taxon>Pentapetalae</taxon>
        <taxon>rosids</taxon>
        <taxon>malvids</taxon>
        <taxon>Malvales</taxon>
        <taxon>Malvaceae</taxon>
        <taxon>Helicteroideae</taxon>
        <taxon>Durio</taxon>
    </lineage>
</organism>
<gene>
    <name evidence="3" type="primary">LOC111279571</name>
</gene>
<sequence>MAADPVLINVNRKIASLFPIQPEHCICKVPYYLRNVDNEAYEPHQCAIGPYHSGKVHLKAMEELKYWYLQKLLEEKEYINVSIYIMAMRNLERKARNCYKDPVRLESDDFVQMMLLDGCFILLEMIEIVHKVDFTRKILEFFKHVLPDLRYFKDNVKPIGEIRHLLDLIHEYWSPSLTEIKEHLNMEGNMDSRCTCATKLKFKRMKEDRKGNMDSRRTRCATELQEAGIKFKKMKGACYGSNTNLITDYVIFMNCLINSAKDVEILAHCEIVDNCLGDDEAVATMFNRLTYSVFYSSIQYLEVSYEVNAYCRRRRNKWLANLNHNYFNNPWALISVLSATVIVLLTLLQTIFSGFAL</sequence>
<keyword evidence="2" id="KW-1185">Reference proteome</keyword>
<evidence type="ECO:0000256" key="1">
    <source>
        <dbReference type="SAM" id="Phobius"/>
    </source>
</evidence>
<dbReference type="Proteomes" id="UP000515121">
    <property type="component" value="Unplaced"/>
</dbReference>
<evidence type="ECO:0000313" key="3">
    <source>
        <dbReference type="RefSeq" id="XP_022722251.1"/>
    </source>
</evidence>
<dbReference type="PANTHER" id="PTHR31170">
    <property type="entry name" value="BNAC04G53230D PROTEIN"/>
    <property type="match status" value="1"/>
</dbReference>
<evidence type="ECO:0000313" key="2">
    <source>
        <dbReference type="Proteomes" id="UP000515121"/>
    </source>
</evidence>
<dbReference type="RefSeq" id="XP_022722251.1">
    <property type="nucleotide sequence ID" value="XM_022866516.1"/>
</dbReference>
<name>A0A6P5X343_DURZI</name>
<dbReference type="GeneID" id="111279571"/>
<accession>A0A6P5X343</accession>
<dbReference type="InterPro" id="IPR004158">
    <property type="entry name" value="DUF247_pln"/>
</dbReference>
<dbReference type="Pfam" id="PF03140">
    <property type="entry name" value="DUF247"/>
    <property type="match status" value="3"/>
</dbReference>
<keyword evidence="1" id="KW-1133">Transmembrane helix</keyword>
<reference evidence="3" key="1">
    <citation type="submission" date="2025-08" db="UniProtKB">
        <authorList>
            <consortium name="RefSeq"/>
        </authorList>
    </citation>
    <scope>IDENTIFICATION</scope>
    <source>
        <tissue evidence="3">Fruit stalk</tissue>
    </source>
</reference>
<keyword evidence="1" id="KW-0472">Membrane</keyword>
<keyword evidence="1" id="KW-0812">Transmembrane</keyword>
<dbReference type="PANTHER" id="PTHR31170:SF17">
    <property type="match status" value="1"/>
</dbReference>
<dbReference type="OrthoDB" id="672127at2759"/>
<dbReference type="AlphaFoldDB" id="A0A6P5X343"/>
<proteinExistence type="predicted"/>
<dbReference type="KEGG" id="dzi:111279571"/>
<feature type="transmembrane region" description="Helical" evidence="1">
    <location>
        <begin position="331"/>
        <end position="352"/>
    </location>
</feature>